<gene>
    <name evidence="3" type="ORF">UA45_12920</name>
</gene>
<sequence length="167" mass="18688">MKSAYIIAPLFLLMAGCSQNTLTTPATDNTKTLYIDSELADCTGVAPMKCMKIKESPEADWEFFYQNIDGFTYEPGYRYRVSVKTTHIPNPPADAPNIRYQLISVLNKDPLPAKEAKIGMANPASVYCEQSGGKTEIVKAESGWTGYCNLPGGERVEEWTYYRKNHK</sequence>
<name>A0A0D8L6L4_MORMO</name>
<dbReference type="PROSITE" id="PS51257">
    <property type="entry name" value="PROKAR_LIPOPROTEIN"/>
    <property type="match status" value="1"/>
</dbReference>
<proteinExistence type="predicted"/>
<dbReference type="PANTHER" id="PTHR38008">
    <property type="entry name" value="HEMOLYSIN-RELATED"/>
    <property type="match status" value="1"/>
</dbReference>
<dbReference type="EMBL" id="JZSH01000150">
    <property type="protein sequence ID" value="KJF77394.1"/>
    <property type="molecule type" value="Genomic_DNA"/>
</dbReference>
<keyword evidence="3" id="KW-0449">Lipoprotein</keyword>
<dbReference type="InterPro" id="IPR005590">
    <property type="entry name" value="DUF333"/>
</dbReference>
<dbReference type="AlphaFoldDB" id="A0A0D8L6L4"/>
<feature type="signal peptide" evidence="1">
    <location>
        <begin position="1"/>
        <end position="20"/>
    </location>
</feature>
<reference evidence="3 4" key="1">
    <citation type="submission" date="2015-02" db="EMBL/GenBank/DDBJ databases">
        <title>Whole genome shotgun sequencing of cultured foodborne pathogen.</title>
        <authorList>
            <person name="Timme R."/>
            <person name="Allard M.W."/>
            <person name="Strain E."/>
            <person name="Evans P.S."/>
            <person name="Brown E."/>
        </authorList>
    </citation>
    <scope>NUCLEOTIDE SEQUENCE [LARGE SCALE GENOMIC DNA]</scope>
    <source>
        <strain evidence="3 4">GCSL-TSO-24</strain>
    </source>
</reference>
<dbReference type="Pfam" id="PF14302">
    <property type="entry name" value="DUF4377"/>
    <property type="match status" value="1"/>
</dbReference>
<dbReference type="InterPro" id="IPR025485">
    <property type="entry name" value="DUF4377"/>
</dbReference>
<accession>A0A0D8L6L4</accession>
<feature type="domain" description="DUF4377" evidence="2">
    <location>
        <begin position="34"/>
        <end position="108"/>
    </location>
</feature>
<dbReference type="Pfam" id="PF03891">
    <property type="entry name" value="DUF333"/>
    <property type="match status" value="1"/>
</dbReference>
<dbReference type="PATRIC" id="fig|582.24.peg.4072"/>
<dbReference type="PANTHER" id="PTHR38008:SF2">
    <property type="entry name" value="HEMOLYSIN"/>
    <property type="match status" value="1"/>
</dbReference>
<evidence type="ECO:0000313" key="4">
    <source>
        <dbReference type="Proteomes" id="UP000032582"/>
    </source>
</evidence>
<keyword evidence="1" id="KW-0732">Signal</keyword>
<organism evidence="3 4">
    <name type="scientific">Morganella morganii</name>
    <name type="common">Proteus morganii</name>
    <dbReference type="NCBI Taxonomy" id="582"/>
    <lineage>
        <taxon>Bacteria</taxon>
        <taxon>Pseudomonadati</taxon>
        <taxon>Pseudomonadota</taxon>
        <taxon>Gammaproteobacteria</taxon>
        <taxon>Enterobacterales</taxon>
        <taxon>Morganellaceae</taxon>
        <taxon>Morganella</taxon>
    </lineage>
</organism>
<evidence type="ECO:0000256" key="1">
    <source>
        <dbReference type="SAM" id="SignalP"/>
    </source>
</evidence>
<evidence type="ECO:0000313" key="3">
    <source>
        <dbReference type="EMBL" id="KJF77394.1"/>
    </source>
</evidence>
<evidence type="ECO:0000259" key="2">
    <source>
        <dbReference type="Pfam" id="PF14302"/>
    </source>
</evidence>
<comment type="caution">
    <text evidence="3">The sequence shown here is derived from an EMBL/GenBank/DDBJ whole genome shotgun (WGS) entry which is preliminary data.</text>
</comment>
<protein>
    <submittedName>
        <fullName evidence="3">Lipoprotein</fullName>
    </submittedName>
</protein>
<feature type="chain" id="PRO_5002332518" evidence="1">
    <location>
        <begin position="21"/>
        <end position="167"/>
    </location>
</feature>
<dbReference type="Proteomes" id="UP000032582">
    <property type="component" value="Unassembled WGS sequence"/>
</dbReference>